<reference evidence="7" key="1">
    <citation type="submission" date="2019-08" db="EMBL/GenBank/DDBJ databases">
        <title>The genome of the North American firefly Photinus pyralis.</title>
        <authorList>
            <consortium name="Photinus pyralis genome working group"/>
            <person name="Fallon T.R."/>
            <person name="Sander Lower S.E."/>
            <person name="Weng J.-K."/>
        </authorList>
    </citation>
    <scope>NUCLEOTIDE SEQUENCE</scope>
    <source>
        <strain evidence="7">TRF0915ILg1</strain>
        <tissue evidence="7">Whole body</tissue>
    </source>
</reference>
<evidence type="ECO:0008006" key="9">
    <source>
        <dbReference type="Google" id="ProtNLM"/>
    </source>
</evidence>
<name>A0A8K0GBT2_IGNLU</name>
<sequence length="834" mass="97589">MDDDDDEEGQESIEDKEPQVTSSDPNERKFARRLRIERRLEAIRKLNMPEGEEEELIVEKTLLQQQLLKSLELLEKLTIEGNEFVTNVSVANDSREVDRKEDEAINREKILQQLEEEGVSAREQFNEIAEKWIAILNYNDPLQINDDIITQKEKCDELIHQKDEMIAMLRNEIKTAEYKFSRDQRKQTEDIETLAQRIEKQVTLMRRAYSQELQLIEDVIMIERKMLIEVNDKKWEELHKKRDQEEEVNCERKFEQLEEFEQICTKLRIDHQEKYRDIKIKLENDIEQLQRELEEIKTLALMNSEKLDYNYQILRKREDENIIIKSQQKRKINKLQDLINTTRRKTNDYKKYASDEAEHLTKEVQKLQTNVLDIEAKADHFSKINDTKYKQVWNLNRKRAAHVLNQILTTDRILHEQQLGLKWINPELQLLDKSDLPSYKSAMELVQELYKKDEESANTRKEKTTKGSSERDKAISASPHGETMAHRRILRLVLKMIADKSGFLIEGRLKEILKPYQDDEKTLIRVDSVFSALGIRRKEDVEVLLEYFLPYTHCPICMGVTVASLESSESEIMSQILNDDDSEESRESSEKSEAEIQSIAKGSAETSELDIMSAIHQPNDIIDEIVSTIVDIYPTAISHHTGLPQIAEHDHEPTTQEETRIKVSSVAFKVGTEHVPSLRTGKSTVTSSSSSRFSCQYRHPLVISSVYILRALKEFVSKFYIAKEGPITMTSRLSHKRSTVSRLIVGEEVKMFWDRFKVIFSPNREALWDGLMIGLQKYHEILKDRKKLNDEVLVLRRQNTELKYLLSCYQKDVKRKLKPPCAMQMEIPIKPTAL</sequence>
<dbReference type="GO" id="GO:0070286">
    <property type="term" value="P:axonemal dynein complex assembly"/>
    <property type="evidence" value="ECO:0007669"/>
    <property type="project" value="InterPro"/>
</dbReference>
<keyword evidence="8" id="KW-1185">Reference proteome</keyword>
<feature type="region of interest" description="Disordered" evidence="4">
    <location>
        <begin position="572"/>
        <end position="593"/>
    </location>
</feature>
<feature type="coiled-coil region" evidence="3">
    <location>
        <begin position="97"/>
        <end position="131"/>
    </location>
</feature>
<evidence type="ECO:0000256" key="3">
    <source>
        <dbReference type="SAM" id="Coils"/>
    </source>
</evidence>
<dbReference type="Pfam" id="PF14772">
    <property type="entry name" value="NYD-SP28"/>
    <property type="match status" value="1"/>
</dbReference>
<accession>A0A8K0GBT2</accession>
<evidence type="ECO:0000313" key="8">
    <source>
        <dbReference type="Proteomes" id="UP000801492"/>
    </source>
</evidence>
<dbReference type="OrthoDB" id="10260459at2759"/>
<dbReference type="GO" id="GO:0003352">
    <property type="term" value="P:regulation of cilium movement"/>
    <property type="evidence" value="ECO:0007669"/>
    <property type="project" value="TreeGrafter"/>
</dbReference>
<evidence type="ECO:0000259" key="5">
    <source>
        <dbReference type="Pfam" id="PF14772"/>
    </source>
</evidence>
<feature type="domain" description="Dynein regulatory complex protein 1/2 N-terminal" evidence="5">
    <location>
        <begin position="90"/>
        <end position="191"/>
    </location>
</feature>
<comment type="caution">
    <text evidence="7">The sequence shown here is derived from an EMBL/GenBank/DDBJ whole genome shotgun (WGS) entry which is preliminary data.</text>
</comment>
<dbReference type="PANTHER" id="PTHR21625:SF1">
    <property type="entry name" value="DYNEIN REGULATORY COMPLEX PROTEIN 1"/>
    <property type="match status" value="1"/>
</dbReference>
<feature type="region of interest" description="Disordered" evidence="4">
    <location>
        <begin position="1"/>
        <end position="28"/>
    </location>
</feature>
<dbReference type="GO" id="GO:0060285">
    <property type="term" value="P:cilium-dependent cell motility"/>
    <property type="evidence" value="ECO:0007669"/>
    <property type="project" value="TreeGrafter"/>
</dbReference>
<feature type="compositionally biased region" description="Acidic residues" evidence="4">
    <location>
        <begin position="1"/>
        <end position="12"/>
    </location>
</feature>
<feature type="compositionally biased region" description="Basic and acidic residues" evidence="4">
    <location>
        <begin position="453"/>
        <end position="474"/>
    </location>
</feature>
<evidence type="ECO:0000256" key="2">
    <source>
        <dbReference type="ARBA" id="ARBA00023054"/>
    </source>
</evidence>
<dbReference type="InterPro" id="IPR039750">
    <property type="entry name" value="DRC1/DRC2"/>
</dbReference>
<dbReference type="AlphaFoldDB" id="A0A8K0GBT2"/>
<dbReference type="Proteomes" id="UP000801492">
    <property type="component" value="Unassembled WGS sequence"/>
</dbReference>
<keyword evidence="2 3" id="KW-0175">Coiled coil</keyword>
<protein>
    <recommendedName>
        <fullName evidence="9">Dynein regulatory complex protein 1</fullName>
    </recommendedName>
</protein>
<comment type="similarity">
    <text evidence="1">Belongs to the DRC1 family.</text>
</comment>
<dbReference type="InterPro" id="IPR029440">
    <property type="entry name" value="DRC1_C"/>
</dbReference>
<organism evidence="7 8">
    <name type="scientific">Ignelater luminosus</name>
    <name type="common">Cucubano</name>
    <name type="synonym">Pyrophorus luminosus</name>
    <dbReference type="NCBI Taxonomy" id="2038154"/>
    <lineage>
        <taxon>Eukaryota</taxon>
        <taxon>Metazoa</taxon>
        <taxon>Ecdysozoa</taxon>
        <taxon>Arthropoda</taxon>
        <taxon>Hexapoda</taxon>
        <taxon>Insecta</taxon>
        <taxon>Pterygota</taxon>
        <taxon>Neoptera</taxon>
        <taxon>Endopterygota</taxon>
        <taxon>Coleoptera</taxon>
        <taxon>Polyphaga</taxon>
        <taxon>Elateriformia</taxon>
        <taxon>Elateroidea</taxon>
        <taxon>Elateridae</taxon>
        <taxon>Agrypninae</taxon>
        <taxon>Pyrophorini</taxon>
        <taxon>Ignelater</taxon>
    </lineage>
</organism>
<proteinExistence type="inferred from homology"/>
<evidence type="ECO:0000259" key="6">
    <source>
        <dbReference type="Pfam" id="PF14775"/>
    </source>
</evidence>
<evidence type="ECO:0000256" key="4">
    <source>
        <dbReference type="SAM" id="MobiDB-lite"/>
    </source>
</evidence>
<feature type="coiled-coil region" evidence="3">
    <location>
        <begin position="272"/>
        <end position="377"/>
    </location>
</feature>
<dbReference type="EMBL" id="VTPC01008209">
    <property type="protein sequence ID" value="KAF2893146.1"/>
    <property type="molecule type" value="Genomic_DNA"/>
</dbReference>
<dbReference type="Pfam" id="PF14775">
    <property type="entry name" value="NYD-SP28_assoc"/>
    <property type="match status" value="1"/>
</dbReference>
<feature type="domain" description="Dynein regulatory complex protein 1 C-terminal" evidence="6">
    <location>
        <begin position="752"/>
        <end position="809"/>
    </location>
</feature>
<dbReference type="PANTHER" id="PTHR21625">
    <property type="entry name" value="NYD-SP28 PROTEIN"/>
    <property type="match status" value="1"/>
</dbReference>
<dbReference type="InterPro" id="IPR039505">
    <property type="entry name" value="DRC1/2_N"/>
</dbReference>
<evidence type="ECO:0000256" key="1">
    <source>
        <dbReference type="ARBA" id="ARBA00009688"/>
    </source>
</evidence>
<gene>
    <name evidence="7" type="ORF">ILUMI_13028</name>
</gene>
<dbReference type="GO" id="GO:0005858">
    <property type="term" value="C:axonemal dynein complex"/>
    <property type="evidence" value="ECO:0007669"/>
    <property type="project" value="InterPro"/>
</dbReference>
<feature type="region of interest" description="Disordered" evidence="4">
    <location>
        <begin position="453"/>
        <end position="482"/>
    </location>
</feature>
<evidence type="ECO:0000313" key="7">
    <source>
        <dbReference type="EMBL" id="KAF2893146.1"/>
    </source>
</evidence>